<dbReference type="InterPro" id="IPR050324">
    <property type="entry name" value="CDP-alcohol_PTase-I"/>
</dbReference>
<dbReference type="GO" id="GO:0016020">
    <property type="term" value="C:membrane"/>
    <property type="evidence" value="ECO:0007669"/>
    <property type="project" value="UniProtKB-SubCell"/>
</dbReference>
<evidence type="ECO:0000256" key="2">
    <source>
        <dbReference type="ARBA" id="ARBA00010441"/>
    </source>
</evidence>
<feature type="transmembrane region" description="Helical" evidence="11">
    <location>
        <begin position="96"/>
        <end position="112"/>
    </location>
</feature>
<keyword evidence="6 11" id="KW-1133">Transmembrane helix</keyword>
<evidence type="ECO:0000256" key="8">
    <source>
        <dbReference type="ARBA" id="ARBA00023136"/>
    </source>
</evidence>
<sequence>MNIPNLLSLTRIILVPVFVIFLIQDKYYSALIVFIIAGLTDALDGTMARLLNAQTKLGSYLDPIADKLLLTTSFVILAILGIIPSWLTVIVISRDFMILLGIAILTLMSITFEIKPALIGKVTTTLQIGTVFLVLLYKAFTNNLSYNFVLNLFFWLTAALTIVSGLVYIIRGIKIVNGTNLKEVDK</sequence>
<dbReference type="InterPro" id="IPR000462">
    <property type="entry name" value="CDP-OH_P_trans"/>
</dbReference>
<name>A0A0W8FRX5_9ZZZZ</name>
<accession>A0A0W8FRX5</accession>
<dbReference type="PIRSF" id="PIRSF000847">
    <property type="entry name" value="Phos_ph_gly_syn"/>
    <property type="match status" value="1"/>
</dbReference>
<dbReference type="InterPro" id="IPR043130">
    <property type="entry name" value="CDP-OH_PTrfase_TM_dom"/>
</dbReference>
<feature type="transmembrane region" description="Helical" evidence="11">
    <location>
        <begin position="68"/>
        <end position="89"/>
    </location>
</feature>
<dbReference type="InterPro" id="IPR004570">
    <property type="entry name" value="Phosphatidylglycerol_P_synth"/>
</dbReference>
<evidence type="ECO:0000256" key="5">
    <source>
        <dbReference type="ARBA" id="ARBA00022692"/>
    </source>
</evidence>
<comment type="subcellular location">
    <subcellularLocation>
        <location evidence="1">Membrane</location>
        <topology evidence="1">Multi-pass membrane protein</topology>
    </subcellularLocation>
</comment>
<reference evidence="12" key="1">
    <citation type="journal article" date="2015" name="Proc. Natl. Acad. Sci. U.S.A.">
        <title>Networks of energetic and metabolic interactions define dynamics in microbial communities.</title>
        <authorList>
            <person name="Embree M."/>
            <person name="Liu J.K."/>
            <person name="Al-Bassam M.M."/>
            <person name="Zengler K."/>
        </authorList>
    </citation>
    <scope>NUCLEOTIDE SEQUENCE</scope>
</reference>
<keyword evidence="3" id="KW-0444">Lipid biosynthesis</keyword>
<dbReference type="InterPro" id="IPR048254">
    <property type="entry name" value="CDP_ALCOHOL_P_TRANSF_CS"/>
</dbReference>
<evidence type="ECO:0000256" key="10">
    <source>
        <dbReference type="ARBA" id="ARBA00023264"/>
    </source>
</evidence>
<keyword evidence="4 12" id="KW-0808">Transferase</keyword>
<keyword evidence="9" id="KW-0594">Phospholipid biosynthesis</keyword>
<feature type="transmembrane region" description="Helical" evidence="11">
    <location>
        <begin position="6"/>
        <end position="23"/>
    </location>
</feature>
<feature type="transmembrane region" description="Helical" evidence="11">
    <location>
        <begin position="118"/>
        <end position="137"/>
    </location>
</feature>
<dbReference type="EMBL" id="LNQE01000898">
    <property type="protein sequence ID" value="KUG23580.1"/>
    <property type="molecule type" value="Genomic_DNA"/>
</dbReference>
<evidence type="ECO:0000256" key="7">
    <source>
        <dbReference type="ARBA" id="ARBA00023098"/>
    </source>
</evidence>
<protein>
    <submittedName>
        <fullName evidence="12">Cdp-diacylglycerol--glycerol-3-phosphate 3-phosphatidyltransferase</fullName>
        <ecNumber evidence="12">2.7.8.5</ecNumber>
    </submittedName>
</protein>
<proteinExistence type="inferred from homology"/>
<evidence type="ECO:0000256" key="6">
    <source>
        <dbReference type="ARBA" id="ARBA00022989"/>
    </source>
</evidence>
<dbReference type="AlphaFoldDB" id="A0A0W8FRX5"/>
<gene>
    <name evidence="12" type="ORF">ASZ90_006629</name>
</gene>
<evidence type="ECO:0000313" key="12">
    <source>
        <dbReference type="EMBL" id="KUG23580.1"/>
    </source>
</evidence>
<organism evidence="12">
    <name type="scientific">hydrocarbon metagenome</name>
    <dbReference type="NCBI Taxonomy" id="938273"/>
    <lineage>
        <taxon>unclassified sequences</taxon>
        <taxon>metagenomes</taxon>
        <taxon>ecological metagenomes</taxon>
    </lineage>
</organism>
<keyword evidence="8 11" id="KW-0472">Membrane</keyword>
<keyword evidence="5 11" id="KW-0812">Transmembrane</keyword>
<keyword evidence="10" id="KW-1208">Phospholipid metabolism</keyword>
<dbReference type="EC" id="2.7.8.5" evidence="12"/>
<evidence type="ECO:0000256" key="4">
    <source>
        <dbReference type="ARBA" id="ARBA00022679"/>
    </source>
</evidence>
<comment type="caution">
    <text evidence="12">The sequence shown here is derived from an EMBL/GenBank/DDBJ whole genome shotgun (WGS) entry which is preliminary data.</text>
</comment>
<dbReference type="NCBIfam" id="TIGR00560">
    <property type="entry name" value="pgsA"/>
    <property type="match status" value="1"/>
</dbReference>
<evidence type="ECO:0000256" key="3">
    <source>
        <dbReference type="ARBA" id="ARBA00022516"/>
    </source>
</evidence>
<keyword evidence="7" id="KW-0443">Lipid metabolism</keyword>
<comment type="similarity">
    <text evidence="2">Belongs to the CDP-alcohol phosphatidyltransferase class-I family.</text>
</comment>
<dbReference type="Gene3D" id="1.20.120.1760">
    <property type="match status" value="1"/>
</dbReference>
<dbReference type="PANTHER" id="PTHR14269">
    <property type="entry name" value="CDP-DIACYLGLYCEROL--GLYCEROL-3-PHOSPHATE 3-PHOSPHATIDYLTRANSFERASE-RELATED"/>
    <property type="match status" value="1"/>
</dbReference>
<dbReference type="GO" id="GO:0046474">
    <property type="term" value="P:glycerophospholipid biosynthetic process"/>
    <property type="evidence" value="ECO:0007669"/>
    <property type="project" value="TreeGrafter"/>
</dbReference>
<dbReference type="PROSITE" id="PS00379">
    <property type="entry name" value="CDP_ALCOHOL_P_TRANSF"/>
    <property type="match status" value="1"/>
</dbReference>
<dbReference type="GO" id="GO:0008444">
    <property type="term" value="F:CDP-diacylglycerol-glycerol-3-phosphate 3-phosphatidyltransferase activity"/>
    <property type="evidence" value="ECO:0007669"/>
    <property type="project" value="UniProtKB-EC"/>
</dbReference>
<evidence type="ECO:0000256" key="11">
    <source>
        <dbReference type="SAM" id="Phobius"/>
    </source>
</evidence>
<dbReference type="PANTHER" id="PTHR14269:SF11">
    <property type="entry name" value="CDP-DIACYLGLYCEROL--GLYCEROL-3-PHOSPHATE 3-PHOSPHATIDYLTRANSFERASE"/>
    <property type="match status" value="1"/>
</dbReference>
<evidence type="ECO:0000256" key="9">
    <source>
        <dbReference type="ARBA" id="ARBA00023209"/>
    </source>
</evidence>
<feature type="transmembrane region" description="Helical" evidence="11">
    <location>
        <begin position="149"/>
        <end position="170"/>
    </location>
</feature>
<evidence type="ECO:0000256" key="1">
    <source>
        <dbReference type="ARBA" id="ARBA00004141"/>
    </source>
</evidence>
<dbReference type="Pfam" id="PF01066">
    <property type="entry name" value="CDP-OH_P_transf"/>
    <property type="match status" value="1"/>
</dbReference>